<protein>
    <submittedName>
        <fullName evidence="2">Uncharacterized protein</fullName>
    </submittedName>
</protein>
<organism evidence="2 3">
    <name type="scientific">Halobacillus dabanensis</name>
    <dbReference type="NCBI Taxonomy" id="240302"/>
    <lineage>
        <taxon>Bacteria</taxon>
        <taxon>Bacillati</taxon>
        <taxon>Bacillota</taxon>
        <taxon>Bacilli</taxon>
        <taxon>Bacillales</taxon>
        <taxon>Bacillaceae</taxon>
        <taxon>Halobacillus</taxon>
    </lineage>
</organism>
<feature type="transmembrane region" description="Helical" evidence="1">
    <location>
        <begin position="5"/>
        <end position="26"/>
    </location>
</feature>
<dbReference type="RefSeq" id="WP_075034988.1">
    <property type="nucleotide sequence ID" value="NZ_FOSB01000001.1"/>
</dbReference>
<dbReference type="EMBL" id="FOSB01000001">
    <property type="protein sequence ID" value="SFJ29222.1"/>
    <property type="molecule type" value="Genomic_DNA"/>
</dbReference>
<accession>A0A1I3Q6L1</accession>
<gene>
    <name evidence="2" type="ORF">SAMN04487936_101555</name>
</gene>
<keyword evidence="1" id="KW-0472">Membrane</keyword>
<keyword evidence="1" id="KW-0812">Transmembrane</keyword>
<evidence type="ECO:0000256" key="1">
    <source>
        <dbReference type="SAM" id="Phobius"/>
    </source>
</evidence>
<name>A0A1I3Q6L1_HALDA</name>
<feature type="transmembrane region" description="Helical" evidence="1">
    <location>
        <begin position="32"/>
        <end position="52"/>
    </location>
</feature>
<evidence type="ECO:0000313" key="2">
    <source>
        <dbReference type="EMBL" id="SFJ29222.1"/>
    </source>
</evidence>
<sequence>MTNRFFLLFGAMMVLLFGGVFVIRYFRTGELLADQLIGVAVGAIVFIWAFIWRQRNKIRE</sequence>
<keyword evidence="3" id="KW-1185">Reference proteome</keyword>
<reference evidence="3" key="1">
    <citation type="submission" date="2016-10" db="EMBL/GenBank/DDBJ databases">
        <authorList>
            <person name="Varghese N."/>
            <person name="Submissions S."/>
        </authorList>
    </citation>
    <scope>NUCLEOTIDE SEQUENCE [LARGE SCALE GENOMIC DNA]</scope>
    <source>
        <strain evidence="3">CGMCC 1.3704</strain>
    </source>
</reference>
<evidence type="ECO:0000313" key="3">
    <source>
        <dbReference type="Proteomes" id="UP000183557"/>
    </source>
</evidence>
<dbReference type="OrthoDB" id="2937806at2"/>
<dbReference type="AlphaFoldDB" id="A0A1I3Q6L1"/>
<proteinExistence type="predicted"/>
<dbReference type="Proteomes" id="UP000183557">
    <property type="component" value="Unassembled WGS sequence"/>
</dbReference>
<keyword evidence="1" id="KW-1133">Transmembrane helix</keyword>